<reference evidence="2 3" key="1">
    <citation type="submission" date="2019-01" db="EMBL/GenBank/DDBJ databases">
        <title>Genome Assembly of Collichthys lucidus.</title>
        <authorList>
            <person name="Cai M."/>
            <person name="Xiao S."/>
        </authorList>
    </citation>
    <scope>NUCLEOTIDE SEQUENCE [LARGE SCALE GENOMIC DNA]</scope>
    <source>
        <strain evidence="2">JT15FE1705JMU</strain>
        <tissue evidence="2">Muscle</tissue>
    </source>
</reference>
<evidence type="ECO:0000313" key="3">
    <source>
        <dbReference type="Proteomes" id="UP000298787"/>
    </source>
</evidence>
<dbReference type="EMBL" id="CM014089">
    <property type="protein sequence ID" value="TKS80431.1"/>
    <property type="molecule type" value="Genomic_DNA"/>
</dbReference>
<proteinExistence type="predicted"/>
<gene>
    <name evidence="2" type="ORF">D9C73_013336</name>
</gene>
<protein>
    <submittedName>
        <fullName evidence="2">Uncharacterized protein</fullName>
    </submittedName>
</protein>
<feature type="compositionally biased region" description="Acidic residues" evidence="1">
    <location>
        <begin position="31"/>
        <end position="57"/>
    </location>
</feature>
<dbReference type="Proteomes" id="UP000298787">
    <property type="component" value="Chromosome 12"/>
</dbReference>
<accession>A0A4U5V024</accession>
<evidence type="ECO:0000313" key="2">
    <source>
        <dbReference type="EMBL" id="TKS80431.1"/>
    </source>
</evidence>
<organism evidence="2 3">
    <name type="scientific">Collichthys lucidus</name>
    <name type="common">Big head croaker</name>
    <name type="synonym">Sciaena lucida</name>
    <dbReference type="NCBI Taxonomy" id="240159"/>
    <lineage>
        <taxon>Eukaryota</taxon>
        <taxon>Metazoa</taxon>
        <taxon>Chordata</taxon>
        <taxon>Craniata</taxon>
        <taxon>Vertebrata</taxon>
        <taxon>Euteleostomi</taxon>
        <taxon>Actinopterygii</taxon>
        <taxon>Neopterygii</taxon>
        <taxon>Teleostei</taxon>
        <taxon>Neoteleostei</taxon>
        <taxon>Acanthomorphata</taxon>
        <taxon>Eupercaria</taxon>
        <taxon>Sciaenidae</taxon>
        <taxon>Collichthys</taxon>
    </lineage>
</organism>
<name>A0A4U5V024_COLLU</name>
<feature type="region of interest" description="Disordered" evidence="1">
    <location>
        <begin position="19"/>
        <end position="57"/>
    </location>
</feature>
<dbReference type="AlphaFoldDB" id="A0A4U5V024"/>
<evidence type="ECO:0000256" key="1">
    <source>
        <dbReference type="SAM" id="MobiDB-lite"/>
    </source>
</evidence>
<sequence>MARTLLKQCGCLAKDLVKKSTHSTRLPPGDGLDDVLWEEEEPESESDEENGDISESGDFEFFASNVEALSSLASEGLLMSVRP</sequence>
<keyword evidence="3" id="KW-1185">Reference proteome</keyword>